<dbReference type="VEuPathDB" id="FungiDB:GLRG_10752"/>
<keyword evidence="3" id="KW-1185">Reference proteome</keyword>
<dbReference type="HOGENOM" id="CLU_2305887_0_0_1"/>
<evidence type="ECO:0000256" key="1">
    <source>
        <dbReference type="SAM" id="MobiDB-lite"/>
    </source>
</evidence>
<sequence length="100" mass="11171">MVRSEEDSVSGRLGKKEWQNRRRRGRRADFKVKSRNWKANVLMFDDDGIRKLRALGSAVRLRMRLDSGNADTGKPVNDLGTGPTGSELVGRDLGGVQCLQ</sequence>
<dbReference type="RefSeq" id="XP_008099628.1">
    <property type="nucleotide sequence ID" value="XM_008101437.1"/>
</dbReference>
<dbReference type="EMBL" id="GG697396">
    <property type="protein sequence ID" value="EFQ35608.1"/>
    <property type="molecule type" value="Genomic_DNA"/>
</dbReference>
<accession>E3QXM0</accession>
<dbReference type="Proteomes" id="UP000008782">
    <property type="component" value="Unassembled WGS sequence"/>
</dbReference>
<dbReference type="AlphaFoldDB" id="E3QXM0"/>
<organism evidence="3">
    <name type="scientific">Colletotrichum graminicola (strain M1.001 / M2 / FGSC 10212)</name>
    <name type="common">Maize anthracnose fungus</name>
    <name type="synonym">Glomerella graminicola</name>
    <dbReference type="NCBI Taxonomy" id="645133"/>
    <lineage>
        <taxon>Eukaryota</taxon>
        <taxon>Fungi</taxon>
        <taxon>Dikarya</taxon>
        <taxon>Ascomycota</taxon>
        <taxon>Pezizomycotina</taxon>
        <taxon>Sordariomycetes</taxon>
        <taxon>Hypocreomycetidae</taxon>
        <taxon>Glomerellales</taxon>
        <taxon>Glomerellaceae</taxon>
        <taxon>Colletotrichum</taxon>
        <taxon>Colletotrichum graminicola species complex</taxon>
    </lineage>
</organism>
<reference evidence="3" key="1">
    <citation type="journal article" date="2012" name="Nat. Genet.">
        <title>Lifestyle transitions in plant pathogenic Colletotrichum fungi deciphered by genome and transcriptome analyses.</title>
        <authorList>
            <person name="O'Connell R.J."/>
            <person name="Thon M.R."/>
            <person name="Hacquard S."/>
            <person name="Amyotte S.G."/>
            <person name="Kleemann J."/>
            <person name="Torres M.F."/>
            <person name="Damm U."/>
            <person name="Buiate E.A."/>
            <person name="Epstein L."/>
            <person name="Alkan N."/>
            <person name="Altmueller J."/>
            <person name="Alvarado-Balderrama L."/>
            <person name="Bauser C.A."/>
            <person name="Becker C."/>
            <person name="Birren B.W."/>
            <person name="Chen Z."/>
            <person name="Choi J."/>
            <person name="Crouch J.A."/>
            <person name="Duvick J.P."/>
            <person name="Farman M.A."/>
            <person name="Gan P."/>
            <person name="Heiman D."/>
            <person name="Henrissat B."/>
            <person name="Howard R.J."/>
            <person name="Kabbage M."/>
            <person name="Koch C."/>
            <person name="Kracher B."/>
            <person name="Kubo Y."/>
            <person name="Law A.D."/>
            <person name="Lebrun M.-H."/>
            <person name="Lee Y.-H."/>
            <person name="Miyara I."/>
            <person name="Moore N."/>
            <person name="Neumann U."/>
            <person name="Nordstroem K."/>
            <person name="Panaccione D.G."/>
            <person name="Panstruga R."/>
            <person name="Place M."/>
            <person name="Proctor R.H."/>
            <person name="Prusky D."/>
            <person name="Rech G."/>
            <person name="Reinhardt R."/>
            <person name="Rollins J.A."/>
            <person name="Rounsley S."/>
            <person name="Schardl C.L."/>
            <person name="Schwartz D.C."/>
            <person name="Shenoy N."/>
            <person name="Shirasu K."/>
            <person name="Sikhakolli U.R."/>
            <person name="Stueber K."/>
            <person name="Sukno S.A."/>
            <person name="Sweigard J.A."/>
            <person name="Takano Y."/>
            <person name="Takahara H."/>
            <person name="Trail F."/>
            <person name="van der Does H.C."/>
            <person name="Voll L.M."/>
            <person name="Will I."/>
            <person name="Young S."/>
            <person name="Zeng Q."/>
            <person name="Zhang J."/>
            <person name="Zhou S."/>
            <person name="Dickman M.B."/>
            <person name="Schulze-Lefert P."/>
            <person name="Ver Loren van Themaat E."/>
            <person name="Ma L.-J."/>
            <person name="Vaillancourt L.J."/>
        </authorList>
    </citation>
    <scope>NUCLEOTIDE SEQUENCE [LARGE SCALE GENOMIC DNA]</scope>
    <source>
        <strain evidence="3">M1.001 / M2 / FGSC 10212</strain>
    </source>
</reference>
<evidence type="ECO:0000313" key="2">
    <source>
        <dbReference type="EMBL" id="EFQ35608.1"/>
    </source>
</evidence>
<evidence type="ECO:0000313" key="3">
    <source>
        <dbReference type="Proteomes" id="UP000008782"/>
    </source>
</evidence>
<feature type="region of interest" description="Disordered" evidence="1">
    <location>
        <begin position="66"/>
        <end position="91"/>
    </location>
</feature>
<feature type="region of interest" description="Disordered" evidence="1">
    <location>
        <begin position="1"/>
        <end position="28"/>
    </location>
</feature>
<proteinExistence type="predicted"/>
<protein>
    <submittedName>
        <fullName evidence="2">Uncharacterized protein</fullName>
    </submittedName>
</protein>
<gene>
    <name evidence="2" type="ORF">GLRG_10752</name>
</gene>
<name>E3QXM0_COLGM</name>
<dbReference type="GeneID" id="24416117"/>